<dbReference type="InterPro" id="IPR029026">
    <property type="entry name" value="tRNA_m1G_MTases_N"/>
</dbReference>
<comment type="caution">
    <text evidence="1">The sequence shown here is derived from an EMBL/GenBank/DDBJ whole genome shotgun (WGS) entry which is preliminary data.</text>
</comment>
<keyword evidence="2" id="KW-1185">Reference proteome</keyword>
<organism evidence="1 2">
    <name type="scientific">Sulfuracidifex metallicus DSM 6482 = JCM 9184</name>
    <dbReference type="NCBI Taxonomy" id="523847"/>
    <lineage>
        <taxon>Archaea</taxon>
        <taxon>Thermoproteota</taxon>
        <taxon>Thermoprotei</taxon>
        <taxon>Sulfolobales</taxon>
        <taxon>Sulfolobaceae</taxon>
        <taxon>Sulfuracidifex</taxon>
    </lineage>
</organism>
<dbReference type="Gene3D" id="3.40.1280.10">
    <property type="match status" value="1"/>
</dbReference>
<sequence>MRVSSIFRVNDLIWIDDVKNKDINKIICELYKYSILPSYLKKDFPIKNELKYAGLLSPVNLPSHPQQALPLEGEVRIGRKGNFGIDVDTPYNDGYSMVIDSIKRRAISYPDFTLYSGAAQKIIDEEGFCSAISSFTIVGTRSGNNPLERYFEIKNNYEKFGITLIIGPPKGGIIRKISSCNGNEEKEQYNKIEFYNFIPKQGVRDVRAEEALLSSLSIINMIIN</sequence>
<protein>
    <recommendedName>
        <fullName evidence="3">RNA methyltransferase</fullName>
    </recommendedName>
</protein>
<dbReference type="Proteomes" id="UP000470772">
    <property type="component" value="Unassembled WGS sequence"/>
</dbReference>
<dbReference type="AlphaFoldDB" id="A0A6A9QMZ2"/>
<dbReference type="InterPro" id="IPR003750">
    <property type="entry name" value="Put_MeTrfase-C9orf114-like"/>
</dbReference>
<proteinExistence type="predicted"/>
<dbReference type="Gene3D" id="2.40.50.140">
    <property type="entry name" value="Nucleic acid-binding proteins"/>
    <property type="match status" value="1"/>
</dbReference>
<gene>
    <name evidence="1" type="ORF">GC250_03650</name>
</gene>
<accession>A0A6A9QMZ2</accession>
<name>A0A6A9QMZ2_SULME</name>
<evidence type="ECO:0008006" key="3">
    <source>
        <dbReference type="Google" id="ProtNLM"/>
    </source>
</evidence>
<reference evidence="1 2" key="1">
    <citation type="submission" date="2019-10" db="EMBL/GenBank/DDBJ databases">
        <title>Sequencing and Assembly of Multiple Reported Metal-Biooxidizing Members of the Extremely Thermoacidophilic Archaeal Family Sulfolobaceae.</title>
        <authorList>
            <person name="Counts J.A."/>
            <person name="Kelly R.M."/>
        </authorList>
    </citation>
    <scope>NUCLEOTIDE SEQUENCE [LARGE SCALE GENOMIC DNA]</scope>
    <source>
        <strain evidence="1 2">DSM 6482</strain>
    </source>
</reference>
<dbReference type="SUPFAM" id="SSF75217">
    <property type="entry name" value="alpha/beta knot"/>
    <property type="match status" value="1"/>
</dbReference>
<evidence type="ECO:0000313" key="2">
    <source>
        <dbReference type="Proteomes" id="UP000470772"/>
    </source>
</evidence>
<dbReference type="InterPro" id="IPR029028">
    <property type="entry name" value="Alpha/beta_knot_MTases"/>
</dbReference>
<dbReference type="InterPro" id="IPR012340">
    <property type="entry name" value="NA-bd_OB-fold"/>
</dbReference>
<evidence type="ECO:0000313" key="1">
    <source>
        <dbReference type="EMBL" id="MUN28561.1"/>
    </source>
</evidence>
<dbReference type="Pfam" id="PF02598">
    <property type="entry name" value="Methyltrn_RNA_3"/>
    <property type="match status" value="1"/>
</dbReference>
<dbReference type="EMBL" id="WGGD01000005">
    <property type="protein sequence ID" value="MUN28561.1"/>
    <property type="molecule type" value="Genomic_DNA"/>
</dbReference>